<evidence type="ECO:0000313" key="2">
    <source>
        <dbReference type="EMBL" id="MFC0351841.1"/>
    </source>
</evidence>
<reference evidence="2 3" key="1">
    <citation type="submission" date="2024-09" db="EMBL/GenBank/DDBJ databases">
        <authorList>
            <person name="Sun Q."/>
            <person name="Mori K."/>
        </authorList>
    </citation>
    <scope>NUCLEOTIDE SEQUENCE [LARGE SCALE GENOMIC DNA]</scope>
    <source>
        <strain evidence="2 3">CCM 8677</strain>
    </source>
</reference>
<dbReference type="Proteomes" id="UP001589844">
    <property type="component" value="Unassembled WGS sequence"/>
</dbReference>
<organism evidence="2 3">
    <name type="scientific">Undibacterium danionis</name>
    <dbReference type="NCBI Taxonomy" id="1812100"/>
    <lineage>
        <taxon>Bacteria</taxon>
        <taxon>Pseudomonadati</taxon>
        <taxon>Pseudomonadota</taxon>
        <taxon>Betaproteobacteria</taxon>
        <taxon>Burkholderiales</taxon>
        <taxon>Oxalobacteraceae</taxon>
        <taxon>Undibacterium</taxon>
    </lineage>
</organism>
<name>A0ABV6IJ26_9BURK</name>
<feature type="transmembrane region" description="Helical" evidence="1">
    <location>
        <begin position="115"/>
        <end position="132"/>
    </location>
</feature>
<protein>
    <submittedName>
        <fullName evidence="2">Uncharacterized protein</fullName>
    </submittedName>
</protein>
<keyword evidence="1" id="KW-0472">Membrane</keyword>
<keyword evidence="1" id="KW-0812">Transmembrane</keyword>
<keyword evidence="3" id="KW-1185">Reference proteome</keyword>
<proteinExistence type="predicted"/>
<gene>
    <name evidence="2" type="ORF">ACFFJH_18635</name>
</gene>
<sequence>MNVTINDKDVQYLTTFQRERITKQVKEYAALSGLETLEIYKDLLIIGGAKKMNLFPMDKYKEASDWLDRMIASAQNEIDRKTKPSIKVQAATSAACSKCKELSTTLTHSRTKTNILLALLAASLVMQAWMYLTSDKAIAGTDAVSIDKKCHNDGKVYSIGSTVRMIDGSVKQCIGSASSDSMWETPIKAKR</sequence>
<comment type="caution">
    <text evidence="2">The sequence shown here is derived from an EMBL/GenBank/DDBJ whole genome shotgun (WGS) entry which is preliminary data.</text>
</comment>
<evidence type="ECO:0000313" key="3">
    <source>
        <dbReference type="Proteomes" id="UP001589844"/>
    </source>
</evidence>
<accession>A0ABV6IJ26</accession>
<keyword evidence="1" id="KW-1133">Transmembrane helix</keyword>
<evidence type="ECO:0000256" key="1">
    <source>
        <dbReference type="SAM" id="Phobius"/>
    </source>
</evidence>
<dbReference type="EMBL" id="JBHLXJ010000033">
    <property type="protein sequence ID" value="MFC0351841.1"/>
    <property type="molecule type" value="Genomic_DNA"/>
</dbReference>